<evidence type="ECO:0000313" key="8">
    <source>
        <dbReference type="Proteomes" id="UP000788262"/>
    </source>
</evidence>
<keyword evidence="8" id="KW-1185">Reference proteome</keyword>
<feature type="compositionally biased region" description="Polar residues" evidence="6">
    <location>
        <begin position="84"/>
        <end position="94"/>
    </location>
</feature>
<feature type="compositionally biased region" description="Acidic residues" evidence="6">
    <location>
        <begin position="116"/>
        <end position="133"/>
    </location>
</feature>
<evidence type="ECO:0000256" key="1">
    <source>
        <dbReference type="ARBA" id="ARBA00007276"/>
    </source>
</evidence>
<keyword evidence="5" id="KW-0131">Cell cycle</keyword>
<evidence type="ECO:0000256" key="2">
    <source>
        <dbReference type="ARBA" id="ARBA00018363"/>
    </source>
</evidence>
<dbReference type="PANTHER" id="PTHR28124:SF1">
    <property type="entry name" value="DNA REPLICATION REGULATOR SLD2"/>
    <property type="match status" value="1"/>
</dbReference>
<name>A0ABS2W1X5_STRAS</name>
<gene>
    <name evidence="7" type="ORF">JS756_36315</name>
</gene>
<dbReference type="InterPro" id="IPR021110">
    <property type="entry name" value="DNA_rep_checkpnt_protein"/>
</dbReference>
<feature type="region of interest" description="Disordered" evidence="6">
    <location>
        <begin position="1"/>
        <end position="70"/>
    </location>
</feature>
<accession>A0ABS2W1X5</accession>
<evidence type="ECO:0000313" key="7">
    <source>
        <dbReference type="EMBL" id="MBN0049412.1"/>
    </source>
</evidence>
<keyword evidence="4" id="KW-0235">DNA replication</keyword>
<feature type="compositionally biased region" description="Polar residues" evidence="6">
    <location>
        <begin position="22"/>
        <end position="32"/>
    </location>
</feature>
<evidence type="ECO:0000256" key="4">
    <source>
        <dbReference type="ARBA" id="ARBA00022705"/>
    </source>
</evidence>
<dbReference type="PANTHER" id="PTHR28124">
    <property type="entry name" value="DNA REPLICATION REGULATOR SLD2"/>
    <property type="match status" value="1"/>
</dbReference>
<feature type="non-terminal residue" evidence="7">
    <location>
        <position position="133"/>
    </location>
</feature>
<evidence type="ECO:0000256" key="3">
    <source>
        <dbReference type="ARBA" id="ARBA00019134"/>
    </source>
</evidence>
<evidence type="ECO:0000256" key="5">
    <source>
        <dbReference type="ARBA" id="ARBA00023306"/>
    </source>
</evidence>
<dbReference type="Pfam" id="PF11719">
    <property type="entry name" value="Drc1-Sld2"/>
    <property type="match status" value="1"/>
</dbReference>
<feature type="compositionally biased region" description="Polar residues" evidence="6">
    <location>
        <begin position="1"/>
        <end position="10"/>
    </location>
</feature>
<evidence type="ECO:0000256" key="6">
    <source>
        <dbReference type="SAM" id="MobiDB-lite"/>
    </source>
</evidence>
<dbReference type="InterPro" id="IPR040203">
    <property type="entry name" value="Sld2"/>
</dbReference>
<dbReference type="EMBL" id="JAFFZS010000262">
    <property type="protein sequence ID" value="MBN0049412.1"/>
    <property type="molecule type" value="Genomic_DNA"/>
</dbReference>
<dbReference type="Proteomes" id="UP000788262">
    <property type="component" value="Unassembled WGS sequence"/>
</dbReference>
<feature type="region of interest" description="Disordered" evidence="6">
    <location>
        <begin position="84"/>
        <end position="133"/>
    </location>
</feature>
<comment type="similarity">
    <text evidence="1">Belongs to the SLD2 family.</text>
</comment>
<reference evidence="7 8" key="1">
    <citation type="submission" date="2021-02" db="EMBL/GenBank/DDBJ databases">
        <title>Whole genome sequencing of Streptomyces actuosus VRA1.</title>
        <authorList>
            <person name="Sen G."/>
            <person name="Sen A."/>
        </authorList>
    </citation>
    <scope>NUCLEOTIDE SEQUENCE [LARGE SCALE GENOMIC DNA]</scope>
    <source>
        <strain evidence="7 8">VRA1</strain>
    </source>
</reference>
<comment type="caution">
    <text evidence="7">The sequence shown here is derived from an EMBL/GenBank/DDBJ whole genome shotgun (WGS) entry which is preliminary data.</text>
</comment>
<sequence>GHGQTATTTPRKFKSAEGIFATPSQPRTTHPSQLDPYDSPSALHRLFSPRTHQQSSTPLKAAVGPTPQRDGKALGLFDLLSESGGSTATPTANRLASVRGGAVQTPSRRNNKMESIMEENEDEEGQEEDTPRG</sequence>
<protein>
    <recommendedName>
        <fullName evidence="2">DNA replication regulator SLD2</fullName>
    </recommendedName>
    <alternativeName>
        <fullName evidence="3">DNA replication regulator sld2</fullName>
    </alternativeName>
</protein>
<feature type="non-terminal residue" evidence="7">
    <location>
        <position position="1"/>
    </location>
</feature>
<organism evidence="7 8">
    <name type="scientific">Streptomyces actuosus</name>
    <dbReference type="NCBI Taxonomy" id="1885"/>
    <lineage>
        <taxon>Bacteria</taxon>
        <taxon>Bacillati</taxon>
        <taxon>Actinomycetota</taxon>
        <taxon>Actinomycetes</taxon>
        <taxon>Kitasatosporales</taxon>
        <taxon>Streptomycetaceae</taxon>
        <taxon>Streptomyces</taxon>
    </lineage>
</organism>
<proteinExistence type="inferred from homology"/>